<feature type="transmembrane region" description="Helical" evidence="8">
    <location>
        <begin position="92"/>
        <end position="111"/>
    </location>
</feature>
<dbReference type="InterPro" id="IPR026032">
    <property type="entry name" value="HcaT-like"/>
</dbReference>
<feature type="transmembrane region" description="Helical" evidence="8">
    <location>
        <begin position="263"/>
        <end position="281"/>
    </location>
</feature>
<keyword evidence="2" id="KW-0813">Transport</keyword>
<evidence type="ECO:0000256" key="8">
    <source>
        <dbReference type="SAM" id="Phobius"/>
    </source>
</evidence>
<reference evidence="10 11" key="1">
    <citation type="submission" date="2023-07" db="EMBL/GenBank/DDBJ databases">
        <title>Genomic Encyclopedia of Type Strains, Phase IV (KMG-IV): sequencing the most valuable type-strain genomes for metagenomic binning, comparative biology and taxonomic classification.</title>
        <authorList>
            <person name="Goeker M."/>
        </authorList>
    </citation>
    <scope>NUCLEOTIDE SEQUENCE [LARGE SCALE GENOMIC DNA]</scope>
    <source>
        <strain evidence="10 11">DSM 9768</strain>
    </source>
</reference>
<dbReference type="EMBL" id="JAUSUG010000029">
    <property type="protein sequence ID" value="MDQ0257549.1"/>
    <property type="molecule type" value="Genomic_DNA"/>
</dbReference>
<keyword evidence="6 8" id="KW-1133">Transmembrane helix</keyword>
<feature type="transmembrane region" description="Helical" evidence="8">
    <location>
        <begin position="354"/>
        <end position="374"/>
    </location>
</feature>
<keyword evidence="11" id="KW-1185">Reference proteome</keyword>
<dbReference type="Proteomes" id="UP001230005">
    <property type="component" value="Unassembled WGS sequence"/>
</dbReference>
<evidence type="ECO:0000259" key="9">
    <source>
        <dbReference type="Pfam" id="PF12832"/>
    </source>
</evidence>
<dbReference type="RefSeq" id="WP_307331443.1">
    <property type="nucleotide sequence ID" value="NZ_JAUSUG010000029.1"/>
</dbReference>
<evidence type="ECO:0000256" key="1">
    <source>
        <dbReference type="ARBA" id="ARBA00004429"/>
    </source>
</evidence>
<feature type="transmembrane region" description="Helical" evidence="8">
    <location>
        <begin position="233"/>
        <end position="256"/>
    </location>
</feature>
<feature type="transmembrane region" description="Helical" evidence="8">
    <location>
        <begin position="69"/>
        <end position="86"/>
    </location>
</feature>
<evidence type="ECO:0000256" key="4">
    <source>
        <dbReference type="ARBA" id="ARBA00022519"/>
    </source>
</evidence>
<keyword evidence="7 8" id="KW-0472">Membrane</keyword>
<dbReference type="PANTHER" id="PTHR23522">
    <property type="entry name" value="BLL5896 PROTEIN"/>
    <property type="match status" value="1"/>
</dbReference>
<evidence type="ECO:0000256" key="3">
    <source>
        <dbReference type="ARBA" id="ARBA00022475"/>
    </source>
</evidence>
<dbReference type="Gene3D" id="1.20.1250.20">
    <property type="entry name" value="MFS general substrate transporter like domains"/>
    <property type="match status" value="2"/>
</dbReference>
<feature type="transmembrane region" description="Helical" evidence="8">
    <location>
        <begin position="196"/>
        <end position="213"/>
    </location>
</feature>
<protein>
    <submittedName>
        <fullName evidence="10">PPP family 3-phenylpropionic acid transporter</fullName>
    </submittedName>
</protein>
<gene>
    <name evidence="10" type="ORF">J2S74_005007</name>
</gene>
<accession>A0ABU0A241</accession>
<evidence type="ECO:0000256" key="7">
    <source>
        <dbReference type="ARBA" id="ARBA00023136"/>
    </source>
</evidence>
<dbReference type="PIRSF" id="PIRSF004925">
    <property type="entry name" value="HcaT"/>
    <property type="match status" value="1"/>
</dbReference>
<evidence type="ECO:0000256" key="6">
    <source>
        <dbReference type="ARBA" id="ARBA00022989"/>
    </source>
</evidence>
<dbReference type="Pfam" id="PF12832">
    <property type="entry name" value="MFS_1_like"/>
    <property type="match status" value="1"/>
</dbReference>
<dbReference type="PANTHER" id="PTHR23522:SF10">
    <property type="entry name" value="3-PHENYLPROPIONIC ACID TRANSPORTER-RELATED"/>
    <property type="match status" value="1"/>
</dbReference>
<dbReference type="InterPro" id="IPR024989">
    <property type="entry name" value="MFS_assoc_dom"/>
</dbReference>
<feature type="transmembrane region" description="Helical" evidence="8">
    <location>
        <begin position="157"/>
        <end position="175"/>
    </location>
</feature>
<organism evidence="10 11">
    <name type="scientific">Evansella vedderi</name>
    <dbReference type="NCBI Taxonomy" id="38282"/>
    <lineage>
        <taxon>Bacteria</taxon>
        <taxon>Bacillati</taxon>
        <taxon>Bacillota</taxon>
        <taxon>Bacilli</taxon>
        <taxon>Bacillales</taxon>
        <taxon>Bacillaceae</taxon>
        <taxon>Evansella</taxon>
    </lineage>
</organism>
<feature type="transmembrane region" description="Helical" evidence="8">
    <location>
        <begin position="287"/>
        <end position="311"/>
    </location>
</feature>
<dbReference type="InterPro" id="IPR036259">
    <property type="entry name" value="MFS_trans_sf"/>
</dbReference>
<dbReference type="SUPFAM" id="SSF103473">
    <property type="entry name" value="MFS general substrate transporter"/>
    <property type="match status" value="1"/>
</dbReference>
<evidence type="ECO:0000313" key="11">
    <source>
        <dbReference type="Proteomes" id="UP001230005"/>
    </source>
</evidence>
<feature type="transmembrane region" description="Helical" evidence="8">
    <location>
        <begin position="12"/>
        <end position="31"/>
    </location>
</feature>
<feature type="transmembrane region" description="Helical" evidence="8">
    <location>
        <begin position="132"/>
        <end position="151"/>
    </location>
</feature>
<feature type="domain" description="Major facilitator superfamily associated" evidence="9">
    <location>
        <begin position="4"/>
        <end position="356"/>
    </location>
</feature>
<proteinExistence type="predicted"/>
<keyword evidence="3" id="KW-1003">Cell membrane</keyword>
<sequence>MNSIWKLKGMLFFFHSSMTIIVSYLPVYLQVMGLTGSQIGVLLAVGPAAAIIAQPFWGFMSDKWKTVKRVLIICISGTLALGFILFQLTEYLLLIPMMYLLFSFAAPAGGLGDSLSQKVSVKYGVSFGSIRLWGSLGFALASLAGGFILSHIGITNIYYLFAFFLSMALIFCLLAPDGEPAKKPVQLTNALKLLKSPKLMTFLLMVMAIGLTHRMNDSFLGLYIVELGGNESYIGMSWFIGVVTEAVVFALSFYWLRSFHPLTLINIAAFLYFIRWVLMSFVPDPTFVLYIQVLHGICFAILYLTAFQFVTRLVPDELESTGHLLYISVFFGISGVIGSIIGGQIMSAFDLRTLYVVMAGLAAVGLGGSILYRISYFRSEDGKNEMEKLKETSN</sequence>
<keyword evidence="4" id="KW-0997">Cell inner membrane</keyword>
<evidence type="ECO:0000256" key="5">
    <source>
        <dbReference type="ARBA" id="ARBA00022692"/>
    </source>
</evidence>
<comment type="caution">
    <text evidence="10">The sequence shown here is derived from an EMBL/GenBank/DDBJ whole genome shotgun (WGS) entry which is preliminary data.</text>
</comment>
<keyword evidence="5 8" id="KW-0812">Transmembrane</keyword>
<evidence type="ECO:0000256" key="2">
    <source>
        <dbReference type="ARBA" id="ARBA00022448"/>
    </source>
</evidence>
<feature type="transmembrane region" description="Helical" evidence="8">
    <location>
        <begin position="323"/>
        <end position="342"/>
    </location>
</feature>
<comment type="subcellular location">
    <subcellularLocation>
        <location evidence="1">Cell inner membrane</location>
        <topology evidence="1">Multi-pass membrane protein</topology>
    </subcellularLocation>
</comment>
<evidence type="ECO:0000313" key="10">
    <source>
        <dbReference type="EMBL" id="MDQ0257549.1"/>
    </source>
</evidence>
<feature type="transmembrane region" description="Helical" evidence="8">
    <location>
        <begin position="37"/>
        <end position="57"/>
    </location>
</feature>
<name>A0ABU0A241_9BACI</name>